<dbReference type="Gene3D" id="3.30.160.60">
    <property type="entry name" value="Classic Zinc Finger"/>
    <property type="match status" value="1"/>
</dbReference>
<organism evidence="1">
    <name type="scientific">Cyprideis torosa</name>
    <dbReference type="NCBI Taxonomy" id="163714"/>
    <lineage>
        <taxon>Eukaryota</taxon>
        <taxon>Metazoa</taxon>
        <taxon>Ecdysozoa</taxon>
        <taxon>Arthropoda</taxon>
        <taxon>Crustacea</taxon>
        <taxon>Oligostraca</taxon>
        <taxon>Ostracoda</taxon>
        <taxon>Podocopa</taxon>
        <taxon>Podocopida</taxon>
        <taxon>Cytherocopina</taxon>
        <taxon>Cytheroidea</taxon>
        <taxon>Cytherideidae</taxon>
        <taxon>Cyprideis</taxon>
    </lineage>
</organism>
<protein>
    <submittedName>
        <fullName evidence="1">Uncharacterized protein</fullName>
    </submittedName>
</protein>
<dbReference type="AlphaFoldDB" id="A0A7R8ZSM7"/>
<evidence type="ECO:0000313" key="1">
    <source>
        <dbReference type="EMBL" id="CAD7235008.1"/>
    </source>
</evidence>
<reference evidence="1" key="1">
    <citation type="submission" date="2020-11" db="EMBL/GenBank/DDBJ databases">
        <authorList>
            <person name="Tran Van P."/>
        </authorList>
    </citation>
    <scope>NUCLEOTIDE SEQUENCE</scope>
</reference>
<name>A0A7R8ZSM7_9CRUS</name>
<dbReference type="EMBL" id="OB670780">
    <property type="protein sequence ID" value="CAD7235008.1"/>
    <property type="molecule type" value="Genomic_DNA"/>
</dbReference>
<accession>A0A7R8ZSM7</accession>
<feature type="non-terminal residue" evidence="1">
    <location>
        <position position="1"/>
    </location>
</feature>
<proteinExistence type="predicted"/>
<sequence length="282" mass="32018">MPNLGIPAEGEDLDPSPREDMVQHLLQTPRHHIDYVKYLEDEVDTVPIISDSEKVMVVGAERWSGILRRSKPEPWDILSKECICGMIVEKYQNHACILIQRSTSDVYEVQCKACLKKIKCPSSAKDHVMGGCPNLKPRFKCHICDKDLKSLWRLKKHLGPDGHGLADFIVEAELRQRKQKPSEISNSAKNVSQLEAKLAEAQGKVTQLNLQLTERDQALDKEKARSEKIETEKATAERKAKEMDTKILSLHQKLKDALARNDKLENLERQARATGILKNKNN</sequence>
<dbReference type="InterPro" id="IPR013087">
    <property type="entry name" value="Znf_C2H2_type"/>
</dbReference>
<gene>
    <name evidence="1" type="ORF">CTOB1V02_LOCUS12824</name>
</gene>
<dbReference type="PROSITE" id="PS00028">
    <property type="entry name" value="ZINC_FINGER_C2H2_1"/>
    <property type="match status" value="1"/>
</dbReference>